<evidence type="ECO:0000313" key="4">
    <source>
        <dbReference type="EMBL" id="RFT42265.1"/>
    </source>
</evidence>
<feature type="region of interest" description="Disordered" evidence="1">
    <location>
        <begin position="239"/>
        <end position="291"/>
    </location>
</feature>
<evidence type="ECO:0000256" key="3">
    <source>
        <dbReference type="SAM" id="SignalP"/>
    </source>
</evidence>
<dbReference type="EMBL" id="NOWI01000011">
    <property type="protein sequence ID" value="RFT42265.1"/>
    <property type="molecule type" value="Genomic_DNA"/>
</dbReference>
<accession>A0A3E2DA40</accession>
<evidence type="ECO:0000256" key="2">
    <source>
        <dbReference type="SAM" id="Phobius"/>
    </source>
</evidence>
<proteinExistence type="predicted"/>
<keyword evidence="2" id="KW-0472">Membrane</keyword>
<feature type="compositionally biased region" description="Pro residues" evidence="1">
    <location>
        <begin position="247"/>
        <end position="257"/>
    </location>
</feature>
<keyword evidence="3" id="KW-0732">Signal</keyword>
<organism evidence="4 5">
    <name type="scientific">Cutibacterium avidum</name>
    <dbReference type="NCBI Taxonomy" id="33010"/>
    <lineage>
        <taxon>Bacteria</taxon>
        <taxon>Bacillati</taxon>
        <taxon>Actinomycetota</taxon>
        <taxon>Actinomycetes</taxon>
        <taxon>Propionibacteriales</taxon>
        <taxon>Propionibacteriaceae</taxon>
        <taxon>Cutibacterium</taxon>
    </lineage>
</organism>
<feature type="region of interest" description="Disordered" evidence="1">
    <location>
        <begin position="329"/>
        <end position="361"/>
    </location>
</feature>
<feature type="signal peptide" evidence="3">
    <location>
        <begin position="1"/>
        <end position="27"/>
    </location>
</feature>
<keyword evidence="2" id="KW-1133">Transmembrane helix</keyword>
<feature type="transmembrane region" description="Helical" evidence="2">
    <location>
        <begin position="309"/>
        <end position="329"/>
    </location>
</feature>
<name>A0A3E2DA40_9ACTN</name>
<protein>
    <recommendedName>
        <fullName evidence="6">Bacterial Ig-like domain-containing protein</fullName>
    </recommendedName>
</protein>
<comment type="caution">
    <text evidence="4">The sequence shown here is derived from an EMBL/GenBank/DDBJ whole genome shotgun (WGS) entry which is preliminary data.</text>
</comment>
<keyword evidence="2" id="KW-0812">Transmembrane</keyword>
<dbReference type="RefSeq" id="WP_117189740.1">
    <property type="nucleotide sequence ID" value="NZ_JASORL010000029.1"/>
</dbReference>
<evidence type="ECO:0008006" key="6">
    <source>
        <dbReference type="Google" id="ProtNLM"/>
    </source>
</evidence>
<dbReference type="AlphaFoldDB" id="A0A3E2DA40"/>
<sequence>MTAKHCRALALTSVLVASMMSMLTPSACPIQTPWSTSTAYAVPPGATPPGDLSMSATLDRSDTVKTKGTLRTQTGQLVSGALINLVVDGKLLAVAVTDNNGTWSSTLRLPSSVQGGDHELSATFDGTGGVGAASARGTFSITPQATVLTAAVKPTVAAPGALLNVNGTVTLSHRHPVTDSQVAIWLGNDGDAALTTPTDPHGNFQATIQVPLDVSNGPFTITVKLVDSRYGTSQKTLTVQVNASTPTPTPSPTPTPTPSSASPTPSPTPALTPDESGESQDGRIPQMSTSPVPVAQRNLLDSFGGRKPLLIFAAVLGVLVLGVLVGSITRHHGRRDKGRPETDDDADSLFENWDRSDRRRG</sequence>
<feature type="chain" id="PRO_5017831808" description="Bacterial Ig-like domain-containing protein" evidence="3">
    <location>
        <begin position="28"/>
        <end position="361"/>
    </location>
</feature>
<reference evidence="4 5" key="1">
    <citation type="submission" date="2017-07" db="EMBL/GenBank/DDBJ databases">
        <authorList>
            <person name="Sun Z.S."/>
            <person name="Albrecht U."/>
            <person name="Echele G."/>
            <person name="Lee C.C."/>
        </authorList>
    </citation>
    <scope>NUCLEOTIDE SEQUENCE [LARGE SCALE GENOMIC DNA]</scope>
    <source>
        <strain evidence="4 5">P16-029</strain>
    </source>
</reference>
<dbReference type="Proteomes" id="UP000259211">
    <property type="component" value="Unassembled WGS sequence"/>
</dbReference>
<evidence type="ECO:0000313" key="5">
    <source>
        <dbReference type="Proteomes" id="UP000259211"/>
    </source>
</evidence>
<gene>
    <name evidence="4" type="ORF">CHT91_11435</name>
</gene>
<feature type="compositionally biased region" description="Basic and acidic residues" evidence="1">
    <location>
        <begin position="352"/>
        <end position="361"/>
    </location>
</feature>
<evidence type="ECO:0000256" key="1">
    <source>
        <dbReference type="SAM" id="MobiDB-lite"/>
    </source>
</evidence>